<keyword evidence="5" id="KW-0716">Sensory transduction</keyword>
<keyword evidence="9" id="KW-0675">Receptor</keyword>
<evidence type="ECO:0000256" key="5">
    <source>
        <dbReference type="ARBA" id="ARBA00022606"/>
    </source>
</evidence>
<dbReference type="InterPro" id="IPR036097">
    <property type="entry name" value="HisK_dim/P_sf"/>
</dbReference>
<sequence length="757" mass="85500">MSLTNLPANEPLSLTNCDREAIHIPGAIQSHGVLFVLSNPDLNILQVSANTEVHLGISTEQCLGQPLSWLLTPKELLAIQACLGKIFEQVNPVKIHLQVNQDIKFFQGIIHQSPQDYFILELEPSSALETPDFFRFYELTKGALLKMQKTTTLHQMCTVLVQQIRKITGFDRVMVYRFETDGSGTVIAEDKPEELEPYFGLHYPDSDIPQQAKKLYVLNGLRLIPDINYQPIPLVSSPSNQPEDPLDLSFSVLRSVSPIHIEYLHNMGVGASLSISIVKNNQLWGLIACHHYSPKFISYDLRIVCEFLGQAMSLELPCKEENENLDYKFSLKSLQTQFTDIIAQAGSVTDALLQNQNNLLKLVGAEGAVIVQGDDLMGIGKIPNDSELEGLILWLSEQFDHHFFATNSLSEVYPPAASFQDVASGLLAICITKIQRNFVLWFRPEQLQYVNWAGNPDKPKQIEADGSFTIFPRKSFALWRETVLGKSLPWQPFEIEGAIELRSALVGIILRKADELAAINLELQRSNSELDSFVYIASHDLKEPLRGIHNYSTFLLEDYSQVLDQEGISKLETLVRLTKRMEDLINSLLHFSRLGRQELNLNPLDLNELIPGIVEVFRMSYRAEQIDIKIPRSFPMIRGDKNLIQEIFTNLISNGLKYNDHATKGIEIGYLDPEPVLDQEEKFFLTFYIRDNGIGIPEKHYETIFRIFKRLHAPGKYGGGTGAGLTIVKKIIERHGGILWLNSIAGEGTTFYFTLPY</sequence>
<dbReference type="Gene3D" id="3.30.450.40">
    <property type="match status" value="1"/>
</dbReference>
<dbReference type="PANTHER" id="PTHR42878:SF15">
    <property type="entry name" value="BACTERIOPHYTOCHROME"/>
    <property type="match status" value="1"/>
</dbReference>
<dbReference type="RefSeq" id="WP_083619710.1">
    <property type="nucleotide sequence ID" value="NZ_LR734861.1"/>
</dbReference>
<dbReference type="GO" id="GO:0030295">
    <property type="term" value="F:protein kinase activator activity"/>
    <property type="evidence" value="ECO:0007669"/>
    <property type="project" value="TreeGrafter"/>
</dbReference>
<dbReference type="InterPro" id="IPR016132">
    <property type="entry name" value="Phyto_chromo_attachment"/>
</dbReference>
<dbReference type="Pfam" id="PF01590">
    <property type="entry name" value="GAF"/>
    <property type="match status" value="1"/>
</dbReference>
<dbReference type="Proteomes" id="UP000184550">
    <property type="component" value="Unassembled WGS sequence"/>
</dbReference>
<dbReference type="SMART" id="SM00065">
    <property type="entry name" value="GAF"/>
    <property type="match status" value="1"/>
</dbReference>
<dbReference type="InterPro" id="IPR003018">
    <property type="entry name" value="GAF"/>
</dbReference>
<dbReference type="InterPro" id="IPR029016">
    <property type="entry name" value="GAF-like_dom_sf"/>
</dbReference>
<dbReference type="GO" id="GO:0007234">
    <property type="term" value="P:osmosensory signaling via phosphorelay pathway"/>
    <property type="evidence" value="ECO:0007669"/>
    <property type="project" value="TreeGrafter"/>
</dbReference>
<dbReference type="EC" id="2.7.13.3" evidence="3"/>
<dbReference type="InterPro" id="IPR005467">
    <property type="entry name" value="His_kinase_dom"/>
</dbReference>
<dbReference type="Gene3D" id="3.30.450.270">
    <property type="match status" value="1"/>
</dbReference>
<dbReference type="SUPFAM" id="SSF47384">
    <property type="entry name" value="Homodimeric domain of signal transducing histidine kinase"/>
    <property type="match status" value="1"/>
</dbReference>
<evidence type="ECO:0000256" key="1">
    <source>
        <dbReference type="ARBA" id="ARBA00000085"/>
    </source>
</evidence>
<dbReference type="PANTHER" id="PTHR42878">
    <property type="entry name" value="TWO-COMPONENT HISTIDINE KINASE"/>
    <property type="match status" value="1"/>
</dbReference>
<dbReference type="SUPFAM" id="SSF55785">
    <property type="entry name" value="PYP-like sensor domain (PAS domain)"/>
    <property type="match status" value="1"/>
</dbReference>
<dbReference type="SMART" id="SM00387">
    <property type="entry name" value="HATPase_c"/>
    <property type="match status" value="1"/>
</dbReference>
<dbReference type="InterPro" id="IPR013515">
    <property type="entry name" value="Phytochrome_cen-reg"/>
</dbReference>
<evidence type="ECO:0000256" key="4">
    <source>
        <dbReference type="ARBA" id="ARBA00022543"/>
    </source>
</evidence>
<organism evidence="12 13">
    <name type="scientific">Planktothrix serta PCC 8927</name>
    <dbReference type="NCBI Taxonomy" id="671068"/>
    <lineage>
        <taxon>Bacteria</taxon>
        <taxon>Bacillati</taxon>
        <taxon>Cyanobacteriota</taxon>
        <taxon>Cyanophyceae</taxon>
        <taxon>Oscillatoriophycideae</taxon>
        <taxon>Oscillatoriales</taxon>
        <taxon>Microcoleaceae</taxon>
        <taxon>Planktothrix</taxon>
    </lineage>
</organism>
<dbReference type="CDD" id="cd00082">
    <property type="entry name" value="HisKA"/>
    <property type="match status" value="1"/>
</dbReference>
<evidence type="ECO:0000259" key="10">
    <source>
        <dbReference type="PROSITE" id="PS50046"/>
    </source>
</evidence>
<dbReference type="InterPro" id="IPR050351">
    <property type="entry name" value="BphY/WalK/GraS-like"/>
</dbReference>
<evidence type="ECO:0000256" key="7">
    <source>
        <dbReference type="ARBA" id="ARBA00022777"/>
    </source>
</evidence>
<proteinExistence type="inferred from homology"/>
<dbReference type="GO" id="GO:0000156">
    <property type="term" value="F:phosphorelay response regulator activity"/>
    <property type="evidence" value="ECO:0007669"/>
    <property type="project" value="TreeGrafter"/>
</dbReference>
<comment type="catalytic activity">
    <reaction evidence="1">
        <text>ATP + protein L-histidine = ADP + protein N-phospho-L-histidine.</text>
        <dbReference type="EC" id="2.7.13.3"/>
    </reaction>
</comment>
<dbReference type="PRINTS" id="PR01033">
    <property type="entry name" value="PHYTOCHROME"/>
</dbReference>
<comment type="caution">
    <text evidence="12">The sequence shown here is derived from an EMBL/GenBank/DDBJ whole genome shotgun (WGS) entry which is preliminary data.</text>
</comment>
<keyword evidence="7" id="KW-0418">Kinase</keyword>
<evidence type="ECO:0000256" key="2">
    <source>
        <dbReference type="ARBA" id="ARBA00006402"/>
    </source>
</evidence>
<dbReference type="Gene3D" id="3.30.450.20">
    <property type="entry name" value="PAS domain"/>
    <property type="match status" value="1"/>
</dbReference>
<dbReference type="PROSITE" id="PS50109">
    <property type="entry name" value="HIS_KIN"/>
    <property type="match status" value="1"/>
</dbReference>
<dbReference type="InterPro" id="IPR013654">
    <property type="entry name" value="PAS_2"/>
</dbReference>
<evidence type="ECO:0000256" key="8">
    <source>
        <dbReference type="ARBA" id="ARBA00022991"/>
    </source>
</evidence>
<dbReference type="Pfam" id="PF08446">
    <property type="entry name" value="PAS_2"/>
    <property type="match status" value="1"/>
</dbReference>
<dbReference type="SUPFAM" id="SSF55874">
    <property type="entry name" value="ATPase domain of HSP90 chaperone/DNA topoisomerase II/histidine kinase"/>
    <property type="match status" value="1"/>
</dbReference>
<evidence type="ECO:0000259" key="11">
    <source>
        <dbReference type="PROSITE" id="PS50109"/>
    </source>
</evidence>
<dbReference type="InterPro" id="IPR001294">
    <property type="entry name" value="Phytochrome"/>
</dbReference>
<dbReference type="Pfam" id="PF00360">
    <property type="entry name" value="PHY"/>
    <property type="match status" value="1"/>
</dbReference>
<evidence type="ECO:0000256" key="9">
    <source>
        <dbReference type="ARBA" id="ARBA00023170"/>
    </source>
</evidence>
<dbReference type="OrthoDB" id="9760752at2"/>
<feature type="domain" description="Histidine kinase" evidence="11">
    <location>
        <begin position="536"/>
        <end position="757"/>
    </location>
</feature>
<dbReference type="InterPro" id="IPR043150">
    <property type="entry name" value="Phytochrome_PHY_sf"/>
</dbReference>
<dbReference type="GO" id="GO:0000155">
    <property type="term" value="F:phosphorelay sensor kinase activity"/>
    <property type="evidence" value="ECO:0007669"/>
    <property type="project" value="InterPro"/>
</dbReference>
<dbReference type="InterPro" id="IPR003661">
    <property type="entry name" value="HisK_dim/P_dom"/>
</dbReference>
<dbReference type="Gene3D" id="3.30.565.10">
    <property type="entry name" value="Histidine kinase-like ATPase, C-terminal domain"/>
    <property type="match status" value="1"/>
</dbReference>
<comment type="similarity">
    <text evidence="2">In the N-terminal section; belongs to the phytochrome family.</text>
</comment>
<reference evidence="12" key="1">
    <citation type="submission" date="2019-10" db="EMBL/GenBank/DDBJ databases">
        <authorList>
            <consortium name="Genoscope - CEA"/>
            <person name="William W."/>
        </authorList>
    </citation>
    <scope>NUCLEOTIDE SEQUENCE [LARGE SCALE GENOMIC DNA]</scope>
    <source>
        <strain evidence="12">BBR_PRJEB10992</strain>
    </source>
</reference>
<protein>
    <recommendedName>
        <fullName evidence="3">histidine kinase</fullName>
        <ecNumber evidence="3">2.7.13.3</ecNumber>
    </recommendedName>
</protein>
<dbReference type="GO" id="GO:0009584">
    <property type="term" value="P:detection of visible light"/>
    <property type="evidence" value="ECO:0007669"/>
    <property type="project" value="InterPro"/>
</dbReference>
<accession>A0A7Z9DZU7</accession>
<dbReference type="AlphaFoldDB" id="A0A7Z9DZU7"/>
<dbReference type="InterPro" id="IPR036890">
    <property type="entry name" value="HATPase_C_sf"/>
</dbReference>
<evidence type="ECO:0000313" key="12">
    <source>
        <dbReference type="EMBL" id="VXD15474.1"/>
    </source>
</evidence>
<dbReference type="GO" id="GO:0006355">
    <property type="term" value="P:regulation of DNA-templated transcription"/>
    <property type="evidence" value="ECO:0007669"/>
    <property type="project" value="InterPro"/>
</dbReference>
<dbReference type="Pfam" id="PF02518">
    <property type="entry name" value="HATPase_c"/>
    <property type="match status" value="1"/>
</dbReference>
<feature type="domain" description="Phytochrome chromophore attachment site" evidence="10">
    <location>
        <begin position="152"/>
        <end position="310"/>
    </location>
</feature>
<keyword evidence="4" id="KW-0600">Photoreceptor protein</keyword>
<evidence type="ECO:0000256" key="3">
    <source>
        <dbReference type="ARBA" id="ARBA00012438"/>
    </source>
</evidence>
<keyword evidence="13" id="KW-1185">Reference proteome</keyword>
<evidence type="ECO:0000313" key="13">
    <source>
        <dbReference type="Proteomes" id="UP000184550"/>
    </source>
</evidence>
<gene>
    <name evidence="12" type="primary">bphB</name>
    <name evidence="12" type="ORF">PL8927_480050</name>
</gene>
<dbReference type="Gene3D" id="1.10.287.130">
    <property type="match status" value="1"/>
</dbReference>
<keyword evidence="8" id="KW-0157">Chromophore</keyword>
<dbReference type="Pfam" id="PF00512">
    <property type="entry name" value="HisKA"/>
    <property type="match status" value="1"/>
</dbReference>
<dbReference type="SUPFAM" id="SSF55781">
    <property type="entry name" value="GAF domain-like"/>
    <property type="match status" value="2"/>
</dbReference>
<dbReference type="InterPro" id="IPR003594">
    <property type="entry name" value="HATPase_dom"/>
</dbReference>
<name>A0A7Z9DZU7_9CYAN</name>
<evidence type="ECO:0000256" key="6">
    <source>
        <dbReference type="ARBA" id="ARBA00022679"/>
    </source>
</evidence>
<dbReference type="PROSITE" id="PS50046">
    <property type="entry name" value="PHYTOCHROME_2"/>
    <property type="match status" value="1"/>
</dbReference>
<dbReference type="InterPro" id="IPR035965">
    <property type="entry name" value="PAS-like_dom_sf"/>
</dbReference>
<keyword evidence="6 12" id="KW-0808">Transferase</keyword>
<dbReference type="EMBL" id="CZCU02000122">
    <property type="protein sequence ID" value="VXD15474.1"/>
    <property type="molecule type" value="Genomic_DNA"/>
</dbReference>
<dbReference type="SMART" id="SM00388">
    <property type="entry name" value="HisKA"/>
    <property type="match status" value="1"/>
</dbReference>
<dbReference type="GO" id="GO:0009881">
    <property type="term" value="F:photoreceptor activity"/>
    <property type="evidence" value="ECO:0007669"/>
    <property type="project" value="UniProtKB-KW"/>
</dbReference>